<dbReference type="InterPro" id="IPR011650">
    <property type="entry name" value="Peptidase_M20_dimer"/>
</dbReference>
<keyword evidence="2" id="KW-0479">Metal-binding</keyword>
<organism evidence="5 6">
    <name type="scientific">Polaribacter haliotis</name>
    <dbReference type="NCBI Taxonomy" id="1888915"/>
    <lineage>
        <taxon>Bacteria</taxon>
        <taxon>Pseudomonadati</taxon>
        <taxon>Bacteroidota</taxon>
        <taxon>Flavobacteriia</taxon>
        <taxon>Flavobacteriales</taxon>
        <taxon>Flavobacteriaceae</taxon>
    </lineage>
</organism>
<dbReference type="AlphaFoldDB" id="A0A7L8AEC6"/>
<reference evidence="5 6" key="1">
    <citation type="journal article" date="2016" name="Int. J. Syst. Evol. Microbiol.">
        <title>Polaribacter haliotis sp. nov., isolated from the gut of abalone Haliotis discus hannai.</title>
        <authorList>
            <person name="Kim Y.O."/>
            <person name="Park I.S."/>
            <person name="Park S."/>
            <person name="Nam B.H."/>
            <person name="Park J.M."/>
            <person name="Kim D.G."/>
            <person name="Yoon J.H."/>
        </authorList>
    </citation>
    <scope>NUCLEOTIDE SEQUENCE [LARGE SCALE GENOMIC DNA]</scope>
    <source>
        <strain evidence="5 6">KCTC 52418</strain>
    </source>
</reference>
<evidence type="ECO:0000256" key="1">
    <source>
        <dbReference type="ARBA" id="ARBA00022670"/>
    </source>
</evidence>
<sequence>MNSINSYIKNNKQRFLDELVDLLKIPSISADKAYKKDVLNTADFVLESLKKAGCDQVEMCETPGYPIIYGEKIIDKDLPTILVYGHYDVQPADPIELWSSPPFEPVIKKTEIHPEGAIFARGSCDDKGQMYMHVKALEYMTSTGNLPCNVKFMIEGEEEVGSESLAWFVPRNKEKLANDVILISDTGMIANDIPSITTGLRGLSYVEVEVTGPNRDLHSGLYGGAVANPINILTKMIASLHDENNRITIPGFYDNVEDLSTEERAEMSKAPFSLENYKKSIAIGDVYGEEGYSTNERNAIRPTLDVNGIWGGYIGEGAKTVIASKAYAKISMRLVPNQDWKEITELFKNHFESIAPKAVSVKVTPHHGGQGYVTPIDNIAYQAASKAYETTFGKTPIPQRSGGSIPIVALFEQELKSKTILMGFGLNSDAIHSPNEHFGVWNYLKGIETIPYFYTYFTDLHQQQ</sequence>
<dbReference type="PANTHER" id="PTHR43270">
    <property type="entry name" value="BETA-ALA-HIS DIPEPTIDASE"/>
    <property type="match status" value="1"/>
</dbReference>
<dbReference type="EMBL" id="CP061813">
    <property type="protein sequence ID" value="QOD60345.1"/>
    <property type="molecule type" value="Genomic_DNA"/>
</dbReference>
<feature type="domain" description="Peptidase M20 dimerisation" evidence="4">
    <location>
        <begin position="199"/>
        <end position="357"/>
    </location>
</feature>
<dbReference type="Pfam" id="PF01546">
    <property type="entry name" value="Peptidase_M20"/>
    <property type="match status" value="1"/>
</dbReference>
<dbReference type="NCBIfam" id="NF006579">
    <property type="entry name" value="PRK09104.1"/>
    <property type="match status" value="1"/>
</dbReference>
<dbReference type="Gene3D" id="3.40.630.10">
    <property type="entry name" value="Zn peptidases"/>
    <property type="match status" value="1"/>
</dbReference>
<dbReference type="NCBIfam" id="NF006053">
    <property type="entry name" value="PRK08201.1"/>
    <property type="match status" value="1"/>
</dbReference>
<dbReference type="RefSeq" id="WP_088353980.1">
    <property type="nucleotide sequence ID" value="NZ_CP061813.1"/>
</dbReference>
<dbReference type="GO" id="GO:0008233">
    <property type="term" value="F:peptidase activity"/>
    <property type="evidence" value="ECO:0007669"/>
    <property type="project" value="UniProtKB-KW"/>
</dbReference>
<keyword evidence="3" id="KW-0378">Hydrolase</keyword>
<name>A0A7L8AEC6_9FLAO</name>
<accession>A0A7L8AEC6</accession>
<evidence type="ECO:0000259" key="4">
    <source>
        <dbReference type="Pfam" id="PF07687"/>
    </source>
</evidence>
<evidence type="ECO:0000256" key="2">
    <source>
        <dbReference type="ARBA" id="ARBA00022723"/>
    </source>
</evidence>
<protein>
    <submittedName>
        <fullName evidence="5">Dipeptidase</fullName>
    </submittedName>
</protein>
<dbReference type="OrthoDB" id="9761532at2"/>
<dbReference type="SUPFAM" id="SSF53187">
    <property type="entry name" value="Zn-dependent exopeptidases"/>
    <property type="match status" value="1"/>
</dbReference>
<dbReference type="GO" id="GO:0006508">
    <property type="term" value="P:proteolysis"/>
    <property type="evidence" value="ECO:0007669"/>
    <property type="project" value="UniProtKB-KW"/>
</dbReference>
<gene>
    <name evidence="5" type="ORF">H9I45_13490</name>
</gene>
<evidence type="ECO:0000256" key="3">
    <source>
        <dbReference type="ARBA" id="ARBA00022801"/>
    </source>
</evidence>
<dbReference type="FunFam" id="3.30.70.360:FF:000016">
    <property type="entry name" value="Peptidase family M20/M25/M40"/>
    <property type="match status" value="1"/>
</dbReference>
<dbReference type="InterPro" id="IPR002933">
    <property type="entry name" value="Peptidase_M20"/>
</dbReference>
<evidence type="ECO:0000313" key="5">
    <source>
        <dbReference type="EMBL" id="QOD60345.1"/>
    </source>
</evidence>
<dbReference type="NCBIfam" id="NF005914">
    <property type="entry name" value="PRK07907.1"/>
    <property type="match status" value="1"/>
</dbReference>
<dbReference type="Gene3D" id="3.30.70.360">
    <property type="match status" value="1"/>
</dbReference>
<keyword evidence="1" id="KW-0645">Protease</keyword>
<proteinExistence type="predicted"/>
<keyword evidence="6" id="KW-1185">Reference proteome</keyword>
<dbReference type="GO" id="GO:0046872">
    <property type="term" value="F:metal ion binding"/>
    <property type="evidence" value="ECO:0007669"/>
    <property type="project" value="UniProtKB-KW"/>
</dbReference>
<evidence type="ECO:0000313" key="6">
    <source>
        <dbReference type="Proteomes" id="UP000516764"/>
    </source>
</evidence>
<dbReference type="Pfam" id="PF07687">
    <property type="entry name" value="M20_dimer"/>
    <property type="match status" value="1"/>
</dbReference>
<dbReference type="Proteomes" id="UP000516764">
    <property type="component" value="Chromosome"/>
</dbReference>
<dbReference type="KEGG" id="phal:H9I45_13490"/>
<dbReference type="InterPro" id="IPR051458">
    <property type="entry name" value="Cyt/Met_Dipeptidase"/>
</dbReference>
<dbReference type="PANTHER" id="PTHR43270:SF12">
    <property type="entry name" value="SUCCINYL-DIAMINOPIMELATE DESUCCINYLASE"/>
    <property type="match status" value="1"/>
</dbReference>